<evidence type="ECO:0000256" key="5">
    <source>
        <dbReference type="ARBA" id="ARBA00022741"/>
    </source>
</evidence>
<dbReference type="PROSITE" id="PS50890">
    <property type="entry name" value="PUA"/>
    <property type="match status" value="1"/>
</dbReference>
<evidence type="ECO:0000256" key="2">
    <source>
        <dbReference type="ARBA" id="ARBA00022605"/>
    </source>
</evidence>
<evidence type="ECO:0000256" key="1">
    <source>
        <dbReference type="ARBA" id="ARBA00022490"/>
    </source>
</evidence>
<dbReference type="Pfam" id="PF00696">
    <property type="entry name" value="AA_kinase"/>
    <property type="match status" value="1"/>
</dbReference>
<dbReference type="InterPro" id="IPR005715">
    <property type="entry name" value="Glu_5kinase/COase_Synthase"/>
</dbReference>
<protein>
    <submittedName>
        <fullName evidence="9">Glutamate 5-kinase</fullName>
        <ecNumber evidence="9">2.7.2.11</ecNumber>
    </submittedName>
</protein>
<dbReference type="SMART" id="SM00359">
    <property type="entry name" value="PUA"/>
    <property type="match status" value="1"/>
</dbReference>
<accession>A0A2P2C1M0</accession>
<dbReference type="PROSITE" id="PS00902">
    <property type="entry name" value="GLUTAMATE_5_KINASE"/>
    <property type="match status" value="1"/>
</dbReference>
<dbReference type="InterPro" id="IPR001057">
    <property type="entry name" value="Glu/AcGlu_kinase"/>
</dbReference>
<dbReference type="GO" id="GO:0003723">
    <property type="term" value="F:RNA binding"/>
    <property type="evidence" value="ECO:0007669"/>
    <property type="project" value="InterPro"/>
</dbReference>
<evidence type="ECO:0000256" key="6">
    <source>
        <dbReference type="ARBA" id="ARBA00022777"/>
    </source>
</evidence>
<feature type="domain" description="PUA" evidence="8">
    <location>
        <begin position="283"/>
        <end position="366"/>
    </location>
</feature>
<dbReference type="InterPro" id="IPR011529">
    <property type="entry name" value="Glu_5kinase"/>
</dbReference>
<reference evidence="9" key="1">
    <citation type="submission" date="2015-08" db="EMBL/GenBank/DDBJ databases">
        <authorList>
            <person name="Babu N.S."/>
            <person name="Beckwith C.J."/>
            <person name="Beseler K.G."/>
            <person name="Brison A."/>
            <person name="Carone J.V."/>
            <person name="Caskin T.P."/>
            <person name="Diamond M."/>
            <person name="Durham M.E."/>
            <person name="Foxe J.M."/>
            <person name="Go M."/>
            <person name="Henderson B.A."/>
            <person name="Jones I.B."/>
            <person name="McGettigan J.A."/>
            <person name="Micheletti S.J."/>
            <person name="Nasrallah M.E."/>
            <person name="Ortiz D."/>
            <person name="Piller C.R."/>
            <person name="Privatt S.R."/>
            <person name="Schneider S.L."/>
            <person name="Sharp S."/>
            <person name="Smith T.C."/>
            <person name="Stanton J.D."/>
            <person name="Ullery H.E."/>
            <person name="Wilson R.J."/>
            <person name="Serrano M.G."/>
            <person name="Buck G."/>
            <person name="Lee V."/>
            <person name="Wang Y."/>
            <person name="Carvalho R."/>
            <person name="Voegtly L."/>
            <person name="Shi R."/>
            <person name="Duckworth R."/>
            <person name="Johnson A."/>
            <person name="Loviza R."/>
            <person name="Walstead R."/>
            <person name="Shah Z."/>
            <person name="Kiflezghi M."/>
            <person name="Wade K."/>
            <person name="Ball S.L."/>
            <person name="Bradley K.W."/>
            <person name="Asai D.J."/>
            <person name="Bowman C.A."/>
            <person name="Russell D.A."/>
            <person name="Pope W.H."/>
            <person name="Jacobs-Sera D."/>
            <person name="Hendrix R.W."/>
            <person name="Hatfull G.F."/>
        </authorList>
    </citation>
    <scope>NUCLEOTIDE SEQUENCE</scope>
</reference>
<keyword evidence="3" id="KW-0641">Proline biosynthesis</keyword>
<dbReference type="PIRSF" id="PIRSF000729">
    <property type="entry name" value="GK"/>
    <property type="match status" value="1"/>
</dbReference>
<dbReference type="Pfam" id="PF01472">
    <property type="entry name" value="PUA"/>
    <property type="match status" value="1"/>
</dbReference>
<keyword evidence="1" id="KW-0963">Cytoplasm</keyword>
<evidence type="ECO:0000256" key="4">
    <source>
        <dbReference type="ARBA" id="ARBA00022679"/>
    </source>
</evidence>
<dbReference type="PANTHER" id="PTHR43654:SF1">
    <property type="entry name" value="ISOPENTENYL PHOSPHATE KINASE"/>
    <property type="match status" value="1"/>
</dbReference>
<evidence type="ECO:0000313" key="9">
    <source>
        <dbReference type="EMBL" id="CUR55908.1"/>
    </source>
</evidence>
<dbReference type="GO" id="GO:0004349">
    <property type="term" value="F:glutamate 5-kinase activity"/>
    <property type="evidence" value="ECO:0007669"/>
    <property type="project" value="UniProtKB-EC"/>
</dbReference>
<proteinExistence type="inferred from homology"/>
<name>A0A2P2C1M0_9ZZZZ</name>
<dbReference type="InterPro" id="IPR041739">
    <property type="entry name" value="G5K_ProB"/>
</dbReference>
<dbReference type="InterPro" id="IPR015947">
    <property type="entry name" value="PUA-like_sf"/>
</dbReference>
<dbReference type="EMBL" id="CZKB01000001">
    <property type="protein sequence ID" value="CUR55908.1"/>
    <property type="molecule type" value="Genomic_DNA"/>
</dbReference>
<dbReference type="InterPro" id="IPR019797">
    <property type="entry name" value="Glutamate_5-kinase_CS"/>
</dbReference>
<dbReference type="CDD" id="cd04242">
    <property type="entry name" value="AAK_G5K_ProB"/>
    <property type="match status" value="1"/>
</dbReference>
<dbReference type="InterPro" id="IPR036974">
    <property type="entry name" value="PUA_sf"/>
</dbReference>
<gene>
    <name evidence="9" type="primary">proB</name>
    <name evidence="9" type="ORF">NOCA110025</name>
</gene>
<keyword evidence="7" id="KW-0067">ATP-binding</keyword>
<dbReference type="HAMAP" id="MF_00456">
    <property type="entry name" value="ProB"/>
    <property type="match status" value="1"/>
</dbReference>
<dbReference type="InterPro" id="IPR002478">
    <property type="entry name" value="PUA"/>
</dbReference>
<dbReference type="CDD" id="cd21157">
    <property type="entry name" value="PUA_G5K"/>
    <property type="match status" value="1"/>
</dbReference>
<dbReference type="GO" id="GO:0008652">
    <property type="term" value="P:amino acid biosynthetic process"/>
    <property type="evidence" value="ECO:0007669"/>
    <property type="project" value="UniProtKB-KW"/>
</dbReference>
<dbReference type="PRINTS" id="PR00474">
    <property type="entry name" value="GLU5KINASE"/>
</dbReference>
<dbReference type="AlphaFoldDB" id="A0A2P2C1M0"/>
<keyword evidence="4 9" id="KW-0808">Transferase</keyword>
<dbReference type="SUPFAM" id="SSF88697">
    <property type="entry name" value="PUA domain-like"/>
    <property type="match status" value="1"/>
</dbReference>
<dbReference type="NCBIfam" id="TIGR01027">
    <property type="entry name" value="proB"/>
    <property type="match status" value="1"/>
</dbReference>
<dbReference type="EC" id="2.7.2.11" evidence="9"/>
<evidence type="ECO:0000256" key="3">
    <source>
        <dbReference type="ARBA" id="ARBA00022650"/>
    </source>
</evidence>
<keyword evidence="6 9" id="KW-0418">Kinase</keyword>
<evidence type="ECO:0000259" key="8">
    <source>
        <dbReference type="SMART" id="SM00359"/>
    </source>
</evidence>
<keyword evidence="2" id="KW-0028">Amino-acid biosynthesis</keyword>
<dbReference type="Gene3D" id="2.30.130.10">
    <property type="entry name" value="PUA domain"/>
    <property type="match status" value="1"/>
</dbReference>
<dbReference type="Gene3D" id="3.40.1160.10">
    <property type="entry name" value="Acetylglutamate kinase-like"/>
    <property type="match status" value="2"/>
</dbReference>
<keyword evidence="5" id="KW-0547">Nucleotide-binding</keyword>
<dbReference type="FunFam" id="3.40.1160.10:FF:000018">
    <property type="entry name" value="Glutamate 5-kinase"/>
    <property type="match status" value="1"/>
</dbReference>
<dbReference type="GO" id="GO:0005524">
    <property type="term" value="F:ATP binding"/>
    <property type="evidence" value="ECO:0007669"/>
    <property type="project" value="UniProtKB-KW"/>
</dbReference>
<dbReference type="SUPFAM" id="SSF53633">
    <property type="entry name" value="Carbamate kinase-like"/>
    <property type="match status" value="1"/>
</dbReference>
<organism evidence="9">
    <name type="scientific">metagenome</name>
    <dbReference type="NCBI Taxonomy" id="256318"/>
    <lineage>
        <taxon>unclassified sequences</taxon>
        <taxon>metagenomes</taxon>
    </lineage>
</organism>
<dbReference type="InterPro" id="IPR001048">
    <property type="entry name" value="Asp/Glu/Uridylate_kinase"/>
</dbReference>
<evidence type="ECO:0000256" key="7">
    <source>
        <dbReference type="ARBA" id="ARBA00022840"/>
    </source>
</evidence>
<dbReference type="GO" id="GO:0005829">
    <property type="term" value="C:cytosol"/>
    <property type="evidence" value="ECO:0007669"/>
    <property type="project" value="TreeGrafter"/>
</dbReference>
<dbReference type="PANTHER" id="PTHR43654">
    <property type="entry name" value="GLUTAMATE 5-KINASE"/>
    <property type="match status" value="1"/>
</dbReference>
<dbReference type="InterPro" id="IPR036393">
    <property type="entry name" value="AceGlu_kinase-like_sf"/>
</dbReference>
<sequence length="375" mass="38626">MTTTDRSSLVGAAKRIVVKVGSSSLTTASGGIDPARVRQLVEVLAATRDSGAELVLVSSGAIAAGLAPLGLSKRPRSLPLQQAAASVGQGLLAHRYQEEFARHGIVTGQVLLTVDDVTRRVHYRNAHQTFAKLLELGVVPIVNENDTVATSEIRFGDNDRLAALVAHLVHADLLVLLSDVDGLYDGPPDRTGSRLVPVVRSEADLASVTIGTTGPSGVGTGGMTTKVDAARIATGAGIDVVLTSADQGAAALAGAEVGTLFEATGKRRPTRLLWLAHATSGQGTLTLDAGAVRAVVERRASLLAAGITAVDGTFVAGDAVDVLDPAGTAVARGLVNFDADELPALLGRSTKELKAALGAAYEREVIHRDDLVLLD</sequence>